<dbReference type="PANTHER" id="PTHR43399:SF5">
    <property type="entry name" value="PEPTIDASE S8 FAMILY WITH PROTEASE-ASSOCIATED DOMAIN"/>
    <property type="match status" value="1"/>
</dbReference>
<feature type="active site" description="Charge relay system" evidence="1">
    <location>
        <position position="376"/>
    </location>
</feature>
<dbReference type="SUPFAM" id="SSF49785">
    <property type="entry name" value="Galactose-binding domain-like"/>
    <property type="match status" value="1"/>
</dbReference>
<comment type="similarity">
    <text evidence="1">Belongs to the peptidase S8 family.</text>
</comment>
<dbReference type="InterPro" id="IPR013783">
    <property type="entry name" value="Ig-like_fold"/>
</dbReference>
<dbReference type="InterPro" id="IPR051048">
    <property type="entry name" value="Peptidase_S8/S53_subtilisin"/>
</dbReference>
<dbReference type="InterPro" id="IPR036852">
    <property type="entry name" value="Peptidase_S8/S53_dom_sf"/>
</dbReference>
<dbReference type="Gene3D" id="3.40.50.200">
    <property type="entry name" value="Peptidase S8/S53 domain"/>
    <property type="match status" value="1"/>
</dbReference>
<dbReference type="Gene3D" id="2.60.120.380">
    <property type="match status" value="1"/>
</dbReference>
<accession>A0ABT0HHP1</accession>
<proteinExistence type="inferred from homology"/>
<evidence type="ECO:0000313" key="4">
    <source>
        <dbReference type="EMBL" id="MCK8491684.1"/>
    </source>
</evidence>
<dbReference type="NCBIfam" id="TIGR04183">
    <property type="entry name" value="Por_Secre_tail"/>
    <property type="match status" value="1"/>
</dbReference>
<feature type="domain" description="Secretion system C-terminal sorting" evidence="3">
    <location>
        <begin position="843"/>
        <end position="912"/>
    </location>
</feature>
<evidence type="ECO:0000259" key="3">
    <source>
        <dbReference type="Pfam" id="PF18962"/>
    </source>
</evidence>
<dbReference type="Proteomes" id="UP001202180">
    <property type="component" value="Unassembled WGS sequence"/>
</dbReference>
<dbReference type="InterPro" id="IPR000209">
    <property type="entry name" value="Peptidase_S8/S53_dom"/>
</dbReference>
<reference evidence="4 5" key="1">
    <citation type="submission" date="2022-04" db="EMBL/GenBank/DDBJ databases">
        <title>Spirosoma sp. strain RP8 genome sequencing and assembly.</title>
        <authorList>
            <person name="Jung Y."/>
        </authorList>
    </citation>
    <scope>NUCLEOTIDE SEQUENCE [LARGE SCALE GENOMIC DNA]</scope>
    <source>
        <strain evidence="4 5">RP8</strain>
    </source>
</reference>
<gene>
    <name evidence="4" type="ORF">M0L20_07445</name>
</gene>
<dbReference type="InterPro" id="IPR008979">
    <property type="entry name" value="Galactose-bd-like_sf"/>
</dbReference>
<dbReference type="PANTHER" id="PTHR43399">
    <property type="entry name" value="SUBTILISIN-RELATED"/>
    <property type="match status" value="1"/>
</dbReference>
<keyword evidence="1" id="KW-0720">Serine protease</keyword>
<evidence type="ECO:0000313" key="5">
    <source>
        <dbReference type="Proteomes" id="UP001202180"/>
    </source>
</evidence>
<dbReference type="Pfam" id="PF18962">
    <property type="entry name" value="Por_Secre_tail"/>
    <property type="match status" value="1"/>
</dbReference>
<organism evidence="4 5">
    <name type="scientific">Spirosoma liriopis</name>
    <dbReference type="NCBI Taxonomy" id="2937440"/>
    <lineage>
        <taxon>Bacteria</taxon>
        <taxon>Pseudomonadati</taxon>
        <taxon>Bacteroidota</taxon>
        <taxon>Cytophagia</taxon>
        <taxon>Cytophagales</taxon>
        <taxon>Cytophagaceae</taxon>
        <taxon>Spirosoma</taxon>
    </lineage>
</organism>
<keyword evidence="5" id="KW-1185">Reference proteome</keyword>
<dbReference type="RefSeq" id="WP_248476317.1">
    <property type="nucleotide sequence ID" value="NZ_JALPRF010000001.1"/>
</dbReference>
<name>A0ABT0HHP1_9BACT</name>
<comment type="caution">
    <text evidence="4">The sequence shown here is derived from an EMBL/GenBank/DDBJ whole genome shotgun (WGS) entry which is preliminary data.</text>
</comment>
<dbReference type="Pfam" id="PF00082">
    <property type="entry name" value="Peptidase_S8"/>
    <property type="match status" value="1"/>
</dbReference>
<dbReference type="SUPFAM" id="SSF52743">
    <property type="entry name" value="Subtilisin-like"/>
    <property type="match status" value="1"/>
</dbReference>
<dbReference type="EMBL" id="JALPRF010000001">
    <property type="protein sequence ID" value="MCK8491684.1"/>
    <property type="molecule type" value="Genomic_DNA"/>
</dbReference>
<protein>
    <submittedName>
        <fullName evidence="4">S8 family peptidase</fullName>
    </submittedName>
</protein>
<sequence>MYCLATCLSVNTLCLAQRSLNSSSSWQTELNQRYSILRQQTHRLARKYNWPIYSDYSRNRRLVLQEIDPAGEPIYYTLHNAEAASGTRTQSLYKGGSLQLNLSGSSSTLIGKVGLWDGGQALASHQEFPSTDVPGTAILQQMDKATELNDHTTHLAGTLVARGINPQAKGMAYGARLSIWDYNDDLIEIAAAASGLLVSNHAYGPVAGWVYNPSRPGSDPTLKWEWWGNTSISTTEDYLFGFYTAKARDFDRIAYNNPFYLMVRSADNKRAETGPPTGTPYFLKNTTDKSTLVRSRNNAYDVIPAEATAKNVLTVGAADVTRTDQNQPASISTTSFSGWGPTDDGRIKPDLLGMGSDIFSTLSTNSSAYGNYTGTSMASANVTGSLALLQELYAQQKAAINSQFASQFMRSATLRGLVLHTADRDNPAAGPDYRQGWGLLNTEAAARVILNTNQTHLILEKTLEAGGTFTQRLTAQGTDPLIITLCWTDPEGAATPVVPASLNSQTPKLVNDLDIRLSDGRITTLPFVLDPNKPANSATTGDNMRDNVEQIYLSNPVPGQVYTLTVSHKSTMTYAGQPFSVIVSGLRGTQCPFTATVSPKDATLCTGDSVLLHSENKTGFSYQWLFNNSAIKSAISASYAATQVGSYTLRITDASGCSVTSAPVSVQTKAPRALISPATTQLLCPNGPPLQLTATNAVDGQIEWLRNGTVLPDAQSSTLTVVEPGRYQVRLTQQDCQSLSDSVSVRQSTVGTVSLKPAETELVLLRGATVTLYAPTGTDYRYQWYRDNSILANAADYRLSVSEQGVYKVRVTQQNCVGWSTERTIHLPVLTAVSLPTDSLFTVYPNPAEQTLTIQYAYPNTSAVTISVLDINGQSHLSPALSKASNGQIETTLTVSDLPAGVYYLRVIDRDRARIVRFIKK</sequence>
<dbReference type="PROSITE" id="PS51892">
    <property type="entry name" value="SUBTILASE"/>
    <property type="match status" value="1"/>
</dbReference>
<evidence type="ECO:0000259" key="2">
    <source>
        <dbReference type="Pfam" id="PF00082"/>
    </source>
</evidence>
<keyword evidence="1" id="KW-0378">Hydrolase</keyword>
<feature type="domain" description="Peptidase S8/S53" evidence="2">
    <location>
        <begin position="130"/>
        <end position="438"/>
    </location>
</feature>
<dbReference type="InterPro" id="IPR026444">
    <property type="entry name" value="Secre_tail"/>
</dbReference>
<keyword evidence="1" id="KW-0645">Protease</keyword>
<feature type="active site" description="Charge relay system" evidence="1">
    <location>
        <position position="151"/>
    </location>
</feature>
<evidence type="ECO:0000256" key="1">
    <source>
        <dbReference type="PROSITE-ProRule" id="PRU01240"/>
    </source>
</evidence>
<feature type="active site" description="Charge relay system" evidence="1">
    <location>
        <position position="117"/>
    </location>
</feature>
<dbReference type="Gene3D" id="2.60.40.10">
    <property type="entry name" value="Immunoglobulins"/>
    <property type="match status" value="2"/>
</dbReference>